<proteinExistence type="predicted"/>
<protein>
    <recommendedName>
        <fullName evidence="2">Thioredoxin domain-containing protein</fullName>
    </recommendedName>
</protein>
<organism evidence="1">
    <name type="scientific">viral metagenome</name>
    <dbReference type="NCBI Taxonomy" id="1070528"/>
    <lineage>
        <taxon>unclassified sequences</taxon>
        <taxon>metagenomes</taxon>
        <taxon>organismal metagenomes</taxon>
    </lineage>
</organism>
<evidence type="ECO:0000313" key="1">
    <source>
        <dbReference type="EMBL" id="QHS83710.1"/>
    </source>
</evidence>
<evidence type="ECO:0008006" key="2">
    <source>
        <dbReference type="Google" id="ProtNLM"/>
    </source>
</evidence>
<dbReference type="EMBL" id="MN738762">
    <property type="protein sequence ID" value="QHS83710.1"/>
    <property type="molecule type" value="Genomic_DNA"/>
</dbReference>
<accession>A0A6C0AWH4</accession>
<sequence length="214" mass="23256">MTVSLIFYSNYCQNCKQIIEEIKKTPVGLSLKYICIDSESVRSKLPHYINSVPALVVGETNQILVGNQILGWVEMSSGPVSVSPPPAPPVRQEDLGPNAWHNNEMNAFSDMYSFIDVDTSAQGDGGMSMVHNFEILSPESNASRPSHGSIMMPGGAPGGPSMPVQYKNPLSNASNINANFGSIQMSEKASELDKQMKDMLTRRELDVPGVPARL</sequence>
<name>A0A6C0AWH4_9ZZZZ</name>
<dbReference type="AlphaFoldDB" id="A0A6C0AWH4"/>
<reference evidence="1" key="1">
    <citation type="journal article" date="2020" name="Nature">
        <title>Giant virus diversity and host interactions through global metagenomics.</title>
        <authorList>
            <person name="Schulz F."/>
            <person name="Roux S."/>
            <person name="Paez-Espino D."/>
            <person name="Jungbluth S."/>
            <person name="Walsh D.A."/>
            <person name="Denef V.J."/>
            <person name="McMahon K.D."/>
            <person name="Konstantinidis K.T."/>
            <person name="Eloe-Fadrosh E.A."/>
            <person name="Kyrpides N.C."/>
            <person name="Woyke T."/>
        </authorList>
    </citation>
    <scope>NUCLEOTIDE SEQUENCE</scope>
    <source>
        <strain evidence="1">GVMAG-S-ERX555961-36</strain>
    </source>
</reference>